<dbReference type="SUPFAM" id="SSF55144">
    <property type="entry name" value="LigT-like"/>
    <property type="match status" value="1"/>
</dbReference>
<evidence type="ECO:0000313" key="4">
    <source>
        <dbReference type="EMBL" id="MFD2205030.1"/>
    </source>
</evidence>
<proteinExistence type="inferred from homology"/>
<evidence type="ECO:0000256" key="1">
    <source>
        <dbReference type="ARBA" id="ARBA00022801"/>
    </source>
</evidence>
<dbReference type="Pfam" id="PF02834">
    <property type="entry name" value="LigT_PEase"/>
    <property type="match status" value="2"/>
</dbReference>
<dbReference type="InterPro" id="IPR009097">
    <property type="entry name" value="Cyclic_Pdiesterase"/>
</dbReference>
<dbReference type="HAMAP" id="MF_01940">
    <property type="entry name" value="RNA_CPDase"/>
    <property type="match status" value="1"/>
</dbReference>
<organism evidence="4 5">
    <name type="scientific">Kiloniella antarctica</name>
    <dbReference type="NCBI Taxonomy" id="1550907"/>
    <lineage>
        <taxon>Bacteria</taxon>
        <taxon>Pseudomonadati</taxon>
        <taxon>Pseudomonadota</taxon>
        <taxon>Alphaproteobacteria</taxon>
        <taxon>Rhodospirillales</taxon>
        <taxon>Kiloniellaceae</taxon>
        <taxon>Kiloniella</taxon>
    </lineage>
</organism>
<dbReference type="RefSeq" id="WP_380249182.1">
    <property type="nucleotide sequence ID" value="NZ_JBHUII010000001.1"/>
</dbReference>
<dbReference type="Gene3D" id="3.90.1140.10">
    <property type="entry name" value="Cyclic phosphodiesterase"/>
    <property type="match status" value="1"/>
</dbReference>
<accession>A0ABW5BJG6</accession>
<feature type="active site" description="Proton donor" evidence="2">
    <location>
        <position position="36"/>
    </location>
</feature>
<sequence>MRLFSAIALPEEVRLRLLGLCQGLPGQRWVAPENFHLTLRFFGDIDGGQARDLDDVFSRLHFNPFEIRLSGVGFFGRESRPRMLWVGVEKTPEIADLRRKVEHAAQSIGIRLDREKFTPHVTLCRFKNDPGFAFGNYLKENNLFSHPPFVVESFGLYSSQLTPSGACYFLEADYPEPFYSWPETLDI</sequence>
<feature type="active site" description="Proton acceptor" evidence="2">
    <location>
        <position position="120"/>
    </location>
</feature>
<dbReference type="EC" id="3.1.4.58" evidence="2"/>
<dbReference type="EMBL" id="JBHUII010000001">
    <property type="protein sequence ID" value="MFD2205030.1"/>
    <property type="molecule type" value="Genomic_DNA"/>
</dbReference>
<comment type="catalytic activity">
    <reaction evidence="2">
        <text>a 3'-end 2',3'-cyclophospho-ribonucleotide-RNA + H2O = a 3'-end 2'-phospho-ribonucleotide-RNA + H(+)</text>
        <dbReference type="Rhea" id="RHEA:11828"/>
        <dbReference type="Rhea" id="RHEA-COMP:10464"/>
        <dbReference type="Rhea" id="RHEA-COMP:17353"/>
        <dbReference type="ChEBI" id="CHEBI:15377"/>
        <dbReference type="ChEBI" id="CHEBI:15378"/>
        <dbReference type="ChEBI" id="CHEBI:83064"/>
        <dbReference type="ChEBI" id="CHEBI:173113"/>
        <dbReference type="EC" id="3.1.4.58"/>
    </reaction>
</comment>
<feature type="domain" description="Phosphoesterase HXTX" evidence="3">
    <location>
        <begin position="91"/>
        <end position="168"/>
    </location>
</feature>
<name>A0ABW5BJG6_9PROT</name>
<evidence type="ECO:0000259" key="3">
    <source>
        <dbReference type="Pfam" id="PF02834"/>
    </source>
</evidence>
<keyword evidence="5" id="KW-1185">Reference proteome</keyword>
<dbReference type="NCBIfam" id="TIGR02258">
    <property type="entry name" value="2_5_ligase"/>
    <property type="match status" value="1"/>
</dbReference>
<dbReference type="Proteomes" id="UP001597294">
    <property type="component" value="Unassembled WGS sequence"/>
</dbReference>
<comment type="caution">
    <text evidence="4">The sequence shown here is derived from an EMBL/GenBank/DDBJ whole genome shotgun (WGS) entry which is preliminary data.</text>
</comment>
<feature type="short sequence motif" description="HXTX 2" evidence="2">
    <location>
        <begin position="120"/>
        <end position="123"/>
    </location>
</feature>
<comment type="function">
    <text evidence="2">Hydrolyzes RNA 2',3'-cyclic phosphodiester to an RNA 2'-phosphomonoester.</text>
</comment>
<dbReference type="InterPro" id="IPR014051">
    <property type="entry name" value="Phosphoesterase_HXTX"/>
</dbReference>
<reference evidence="5" key="1">
    <citation type="journal article" date="2019" name="Int. J. Syst. Evol. Microbiol.">
        <title>The Global Catalogue of Microorganisms (GCM) 10K type strain sequencing project: providing services to taxonomists for standard genome sequencing and annotation.</title>
        <authorList>
            <consortium name="The Broad Institute Genomics Platform"/>
            <consortium name="The Broad Institute Genome Sequencing Center for Infectious Disease"/>
            <person name="Wu L."/>
            <person name="Ma J."/>
        </authorList>
    </citation>
    <scope>NUCLEOTIDE SEQUENCE [LARGE SCALE GENOMIC DNA]</scope>
    <source>
        <strain evidence="5">CGMCC 4.7192</strain>
    </source>
</reference>
<evidence type="ECO:0000313" key="5">
    <source>
        <dbReference type="Proteomes" id="UP001597294"/>
    </source>
</evidence>
<protein>
    <recommendedName>
        <fullName evidence="2">RNA 2',3'-cyclic phosphodiesterase</fullName>
        <shortName evidence="2">RNA 2',3'-CPDase</shortName>
        <ecNumber evidence="2">3.1.4.58</ecNumber>
    </recommendedName>
</protein>
<dbReference type="PANTHER" id="PTHR35561:SF1">
    <property type="entry name" value="RNA 2',3'-CYCLIC PHOSPHODIESTERASE"/>
    <property type="match status" value="1"/>
</dbReference>
<evidence type="ECO:0000256" key="2">
    <source>
        <dbReference type="HAMAP-Rule" id="MF_01940"/>
    </source>
</evidence>
<feature type="domain" description="Phosphoesterase HXTX" evidence="3">
    <location>
        <begin position="7"/>
        <end position="85"/>
    </location>
</feature>
<keyword evidence="1 2" id="KW-0378">Hydrolase</keyword>
<dbReference type="InterPro" id="IPR004175">
    <property type="entry name" value="RNA_CPDase"/>
</dbReference>
<comment type="similarity">
    <text evidence="2">Belongs to the 2H phosphoesterase superfamily. ThpR family.</text>
</comment>
<gene>
    <name evidence="4" type="primary">thpR</name>
    <name evidence="4" type="ORF">ACFSKO_05395</name>
</gene>
<feature type="short sequence motif" description="HXTX 1" evidence="2">
    <location>
        <begin position="36"/>
        <end position="39"/>
    </location>
</feature>
<dbReference type="PANTHER" id="PTHR35561">
    <property type="entry name" value="RNA 2',3'-CYCLIC PHOSPHODIESTERASE"/>
    <property type="match status" value="1"/>
</dbReference>